<dbReference type="Gene3D" id="1.10.10.10">
    <property type="entry name" value="Winged helix-like DNA-binding domain superfamily/Winged helix DNA-binding domain"/>
    <property type="match status" value="1"/>
</dbReference>
<keyword evidence="7" id="KW-1185">Reference proteome</keyword>
<dbReference type="InterPro" id="IPR036390">
    <property type="entry name" value="WH_DNA-bd_sf"/>
</dbReference>
<evidence type="ECO:0000256" key="4">
    <source>
        <dbReference type="SAM" id="MobiDB-lite"/>
    </source>
</evidence>
<dbReference type="OrthoDB" id="166264at2"/>
<evidence type="ECO:0000259" key="5">
    <source>
        <dbReference type="PROSITE" id="PS50956"/>
    </source>
</evidence>
<evidence type="ECO:0000313" key="7">
    <source>
        <dbReference type="Proteomes" id="UP000323046"/>
    </source>
</evidence>
<dbReference type="InterPro" id="IPR000485">
    <property type="entry name" value="AsnC-type_HTH_dom"/>
</dbReference>
<dbReference type="EMBL" id="CP029193">
    <property type="protein sequence ID" value="QES26781.1"/>
    <property type="molecule type" value="Genomic_DNA"/>
</dbReference>
<dbReference type="Proteomes" id="UP000323046">
    <property type="component" value="Chromosome"/>
</dbReference>
<proteinExistence type="predicted"/>
<dbReference type="PRINTS" id="PR00033">
    <property type="entry name" value="HTHASNC"/>
</dbReference>
<dbReference type="InterPro" id="IPR011008">
    <property type="entry name" value="Dimeric_a/b-barrel"/>
</dbReference>
<sequence length="178" mass="19648">MDAMDRKILTELQLDGRLTVTELAARVKLSVSPCHRRLRDLERAGAIRGYRAVVDPAAVGLDFEALVFATLRWEDRDTVETFEAAVAAVPHVTQAQRLFGEPDYLLRVATADLATYQQLYDQQLAKLPGVQRLTSTLVMKNVVHDRPLPEQPTPTPAPSPAGDDRRAAAARKPARRAG</sequence>
<dbReference type="CDD" id="cd00090">
    <property type="entry name" value="HTH_ARSR"/>
    <property type="match status" value="1"/>
</dbReference>
<protein>
    <submittedName>
        <fullName evidence="6">AsnC family transcriptional regulator</fullName>
    </submittedName>
</protein>
<dbReference type="InterPro" id="IPR036388">
    <property type="entry name" value="WH-like_DNA-bd_sf"/>
</dbReference>
<evidence type="ECO:0000313" key="6">
    <source>
        <dbReference type="EMBL" id="QES26781.1"/>
    </source>
</evidence>
<keyword evidence="3" id="KW-0804">Transcription</keyword>
<feature type="region of interest" description="Disordered" evidence="4">
    <location>
        <begin position="144"/>
        <end position="178"/>
    </location>
</feature>
<dbReference type="Pfam" id="PF01037">
    <property type="entry name" value="AsnC_trans_reg"/>
    <property type="match status" value="1"/>
</dbReference>
<dbReference type="GO" id="GO:0005829">
    <property type="term" value="C:cytosol"/>
    <property type="evidence" value="ECO:0007669"/>
    <property type="project" value="TreeGrafter"/>
</dbReference>
<dbReference type="Pfam" id="PF13412">
    <property type="entry name" value="HTH_24"/>
    <property type="match status" value="1"/>
</dbReference>
<evidence type="ECO:0000256" key="1">
    <source>
        <dbReference type="ARBA" id="ARBA00023015"/>
    </source>
</evidence>
<dbReference type="SMART" id="SM00344">
    <property type="entry name" value="HTH_ASNC"/>
    <property type="match status" value="1"/>
</dbReference>
<evidence type="ECO:0000256" key="3">
    <source>
        <dbReference type="ARBA" id="ARBA00023163"/>
    </source>
</evidence>
<keyword evidence="2" id="KW-0238">DNA-binding</keyword>
<dbReference type="InterPro" id="IPR019888">
    <property type="entry name" value="Tscrpt_reg_AsnC-like"/>
</dbReference>
<keyword evidence="1" id="KW-0805">Transcription regulation</keyword>
<reference evidence="6 7" key="1">
    <citation type="submission" date="2018-05" db="EMBL/GenBank/DDBJ databases">
        <title>Streptomyces venezuelae.</title>
        <authorList>
            <person name="Kim W."/>
            <person name="Lee N."/>
            <person name="Cho B.-K."/>
        </authorList>
    </citation>
    <scope>NUCLEOTIDE SEQUENCE [LARGE SCALE GENOMIC DNA]</scope>
    <source>
        <strain evidence="6 7">ATCC 14583</strain>
    </source>
</reference>
<evidence type="ECO:0000256" key="2">
    <source>
        <dbReference type="ARBA" id="ARBA00023125"/>
    </source>
</evidence>
<dbReference type="SUPFAM" id="SSF46785">
    <property type="entry name" value="Winged helix' DNA-binding domain"/>
    <property type="match status" value="1"/>
</dbReference>
<gene>
    <name evidence="6" type="ORF">DEJ47_10105</name>
</gene>
<dbReference type="SUPFAM" id="SSF54909">
    <property type="entry name" value="Dimeric alpha+beta barrel"/>
    <property type="match status" value="1"/>
</dbReference>
<name>A0A5P2BC34_STRVZ</name>
<dbReference type="InterPro" id="IPR011991">
    <property type="entry name" value="ArsR-like_HTH"/>
</dbReference>
<dbReference type="AlphaFoldDB" id="A0A5P2BC34"/>
<dbReference type="Gene3D" id="3.30.70.920">
    <property type="match status" value="1"/>
</dbReference>
<dbReference type="PANTHER" id="PTHR30154:SF34">
    <property type="entry name" value="TRANSCRIPTIONAL REGULATOR AZLB"/>
    <property type="match status" value="1"/>
</dbReference>
<feature type="compositionally biased region" description="Pro residues" evidence="4">
    <location>
        <begin position="149"/>
        <end position="159"/>
    </location>
</feature>
<dbReference type="GO" id="GO:0043200">
    <property type="term" value="P:response to amino acid"/>
    <property type="evidence" value="ECO:0007669"/>
    <property type="project" value="TreeGrafter"/>
</dbReference>
<dbReference type="GO" id="GO:0043565">
    <property type="term" value="F:sequence-specific DNA binding"/>
    <property type="evidence" value="ECO:0007669"/>
    <property type="project" value="InterPro"/>
</dbReference>
<dbReference type="PROSITE" id="PS50956">
    <property type="entry name" value="HTH_ASNC_2"/>
    <property type="match status" value="1"/>
</dbReference>
<accession>A0A5P2BC34</accession>
<dbReference type="PANTHER" id="PTHR30154">
    <property type="entry name" value="LEUCINE-RESPONSIVE REGULATORY PROTEIN"/>
    <property type="match status" value="1"/>
</dbReference>
<feature type="domain" description="HTH asnC-type" evidence="5">
    <location>
        <begin position="1"/>
        <end position="62"/>
    </location>
</feature>
<dbReference type="InterPro" id="IPR019887">
    <property type="entry name" value="Tscrpt_reg_AsnC/Lrp_C"/>
</dbReference>
<organism evidence="6 7">
    <name type="scientific">Streptomyces venezuelae</name>
    <dbReference type="NCBI Taxonomy" id="54571"/>
    <lineage>
        <taxon>Bacteria</taxon>
        <taxon>Bacillati</taxon>
        <taxon>Actinomycetota</taxon>
        <taxon>Actinomycetes</taxon>
        <taxon>Kitasatosporales</taxon>
        <taxon>Streptomycetaceae</taxon>
        <taxon>Streptomyces</taxon>
    </lineage>
</organism>
<feature type="compositionally biased region" description="Basic residues" evidence="4">
    <location>
        <begin position="168"/>
        <end position="178"/>
    </location>
</feature>
<dbReference type="FunFam" id="1.10.10.10:FF:000186">
    <property type="entry name" value="AsnC family transcriptional regulator"/>
    <property type="match status" value="1"/>
</dbReference>